<feature type="non-terminal residue" evidence="1">
    <location>
        <position position="1"/>
    </location>
</feature>
<proteinExistence type="predicted"/>
<keyword evidence="2" id="KW-1185">Reference proteome</keyword>
<evidence type="ECO:0000313" key="1">
    <source>
        <dbReference type="EMBL" id="KAH0864399.1"/>
    </source>
</evidence>
<name>A0ABQ7Y892_BRANA</name>
<dbReference type="EMBL" id="JAGKQM010000018">
    <property type="protein sequence ID" value="KAH0864399.1"/>
    <property type="molecule type" value="Genomic_DNA"/>
</dbReference>
<accession>A0ABQ7Y892</accession>
<gene>
    <name evidence="1" type="ORF">HID58_081610</name>
</gene>
<dbReference type="Proteomes" id="UP000824890">
    <property type="component" value="Unassembled WGS sequence"/>
</dbReference>
<protein>
    <submittedName>
        <fullName evidence="1">Uncharacterized protein</fullName>
    </submittedName>
</protein>
<reference evidence="1 2" key="1">
    <citation type="submission" date="2021-05" db="EMBL/GenBank/DDBJ databases">
        <title>Genome Assembly of Synthetic Allotetraploid Brassica napus Reveals Homoeologous Exchanges between Subgenomes.</title>
        <authorList>
            <person name="Davis J.T."/>
        </authorList>
    </citation>
    <scope>NUCLEOTIDE SEQUENCE [LARGE SCALE GENOMIC DNA]</scope>
    <source>
        <strain evidence="2">cv. Da-Ae</strain>
        <tissue evidence="1">Seedling</tissue>
    </source>
</reference>
<evidence type="ECO:0000313" key="2">
    <source>
        <dbReference type="Proteomes" id="UP000824890"/>
    </source>
</evidence>
<comment type="caution">
    <text evidence="1">The sequence shown here is derived from an EMBL/GenBank/DDBJ whole genome shotgun (WGS) entry which is preliminary data.</text>
</comment>
<sequence length="233" mass="26233">TSEHSNEANIVITRGIGCWHGFSFAGSRQLSISRKLKELKPIIRSFAKENFSNLEKRVEEAFESLTLCQQLTLTAPSHSAAIAEQEAHRKWLVLATAKDSFLRQRPRIQWTAFGDANIAFYHWSIRTRRDQNQIDFFIDSNDAIIDSLEGIKAHVVSYFSSLLASGGMSGCHTVSSLNTLVLMELCSPSSFHRQLMDGWLLRGARSPSAETLQIYLITVPLPSLISEKDSYVW</sequence>
<feature type="non-terminal residue" evidence="1">
    <location>
        <position position="233"/>
    </location>
</feature>
<organism evidence="1 2">
    <name type="scientific">Brassica napus</name>
    <name type="common">Rape</name>
    <dbReference type="NCBI Taxonomy" id="3708"/>
    <lineage>
        <taxon>Eukaryota</taxon>
        <taxon>Viridiplantae</taxon>
        <taxon>Streptophyta</taxon>
        <taxon>Embryophyta</taxon>
        <taxon>Tracheophyta</taxon>
        <taxon>Spermatophyta</taxon>
        <taxon>Magnoliopsida</taxon>
        <taxon>eudicotyledons</taxon>
        <taxon>Gunneridae</taxon>
        <taxon>Pentapetalae</taxon>
        <taxon>rosids</taxon>
        <taxon>malvids</taxon>
        <taxon>Brassicales</taxon>
        <taxon>Brassicaceae</taxon>
        <taxon>Brassiceae</taxon>
        <taxon>Brassica</taxon>
    </lineage>
</organism>